<reference evidence="2" key="1">
    <citation type="submission" date="2016-09" db="EMBL/GenBank/DDBJ databases">
        <authorList>
            <person name="Varghese N."/>
            <person name="Submissions S."/>
        </authorList>
    </citation>
    <scope>NUCLEOTIDE SEQUENCE [LARGE SCALE GENOMIC DNA]</scope>
    <source>
        <strain evidence="2">TNe-862</strain>
    </source>
</reference>
<evidence type="ECO:0000313" key="2">
    <source>
        <dbReference type="Proteomes" id="UP000198908"/>
    </source>
</evidence>
<keyword evidence="2" id="KW-1185">Reference proteome</keyword>
<name>A0A1G6YT60_9BURK</name>
<gene>
    <name evidence="1" type="ORF">SAMN05421548_12888</name>
</gene>
<protein>
    <recommendedName>
        <fullName evidence="3">CBS domain-containing protein</fullName>
    </recommendedName>
</protein>
<organism evidence="1 2">
    <name type="scientific">Paraburkholderia lycopersici</name>
    <dbReference type="NCBI Taxonomy" id="416944"/>
    <lineage>
        <taxon>Bacteria</taxon>
        <taxon>Pseudomonadati</taxon>
        <taxon>Pseudomonadota</taxon>
        <taxon>Betaproteobacteria</taxon>
        <taxon>Burkholderiales</taxon>
        <taxon>Burkholderiaceae</taxon>
        <taxon>Paraburkholderia</taxon>
    </lineage>
</organism>
<dbReference type="AlphaFoldDB" id="A0A1G6YT60"/>
<dbReference type="Proteomes" id="UP000198908">
    <property type="component" value="Unassembled WGS sequence"/>
</dbReference>
<evidence type="ECO:0008006" key="3">
    <source>
        <dbReference type="Google" id="ProtNLM"/>
    </source>
</evidence>
<dbReference type="EMBL" id="FMYQ01000028">
    <property type="protein sequence ID" value="SDD93501.1"/>
    <property type="molecule type" value="Genomic_DNA"/>
</dbReference>
<accession>A0A1G6YT60</accession>
<sequence>MVCPAIPVTMDMHAAREMFGRHGASTLPVIDAMDRVVGRGVHHAPGDLPPAGPERLWGPLCRARRRAWRKRLRP</sequence>
<evidence type="ECO:0000313" key="1">
    <source>
        <dbReference type="EMBL" id="SDD93501.1"/>
    </source>
</evidence>
<proteinExistence type="predicted"/>